<evidence type="ECO:0000259" key="2">
    <source>
        <dbReference type="Pfam" id="PF05617"/>
    </source>
</evidence>
<evidence type="ECO:0000256" key="1">
    <source>
        <dbReference type="ARBA" id="ARBA00022729"/>
    </source>
</evidence>
<dbReference type="InterPro" id="IPR008502">
    <property type="entry name" value="Prolamin-like"/>
</dbReference>
<dbReference type="PANTHER" id="PTHR31207">
    <property type="entry name" value="ECA1 GAMETOGENESIS FAMILY PROTEIN (DUF784)-RELATED-RELATED"/>
    <property type="match status" value="1"/>
</dbReference>
<evidence type="ECO:0000313" key="3">
    <source>
        <dbReference type="EMBL" id="KAL2327672.1"/>
    </source>
</evidence>
<keyword evidence="4" id="KW-1185">Reference proteome</keyword>
<comment type="caution">
    <text evidence="3">The sequence shown here is derived from an EMBL/GenBank/DDBJ whole genome shotgun (WGS) entry which is preliminary data.</text>
</comment>
<protein>
    <recommendedName>
        <fullName evidence="2">Prolamin-like domain-containing protein</fullName>
    </recommendedName>
</protein>
<dbReference type="Pfam" id="PF05617">
    <property type="entry name" value="Prolamin_like"/>
    <property type="match status" value="2"/>
</dbReference>
<sequence length="184" mass="20936">MSTTIATSTAPDKEEILLECAQHIGYYCGNQIFDVLLSHANTMISEDCCYKLIQTGYSCHTKLALSILQNDPEFRHENVTRVLSNSNRIFHTCDQATQPKDDMYLSKCVVKIGTDCGKQVFEKLVQSKSNDISGCCCRKLVEMGLSCHMNMAKKLILTPKMRDVDAVEFLKRSKNVFHQCRRRE</sequence>
<proteinExistence type="predicted"/>
<reference evidence="3 4" key="1">
    <citation type="submission" date="2024-08" db="EMBL/GenBank/DDBJ databases">
        <title>Insights into the chromosomal genome structure of Flemingia macrophylla.</title>
        <authorList>
            <person name="Ding Y."/>
            <person name="Zhao Y."/>
            <person name="Bi W."/>
            <person name="Wu M."/>
            <person name="Zhao G."/>
            <person name="Gong Y."/>
            <person name="Li W."/>
            <person name="Zhang P."/>
        </authorList>
    </citation>
    <scope>NUCLEOTIDE SEQUENCE [LARGE SCALE GENOMIC DNA]</scope>
    <source>
        <strain evidence="3">DYQJB</strain>
        <tissue evidence="3">Leaf</tissue>
    </source>
</reference>
<organism evidence="3 4">
    <name type="scientific">Flemingia macrophylla</name>
    <dbReference type="NCBI Taxonomy" id="520843"/>
    <lineage>
        <taxon>Eukaryota</taxon>
        <taxon>Viridiplantae</taxon>
        <taxon>Streptophyta</taxon>
        <taxon>Embryophyta</taxon>
        <taxon>Tracheophyta</taxon>
        <taxon>Spermatophyta</taxon>
        <taxon>Magnoliopsida</taxon>
        <taxon>eudicotyledons</taxon>
        <taxon>Gunneridae</taxon>
        <taxon>Pentapetalae</taxon>
        <taxon>rosids</taxon>
        <taxon>fabids</taxon>
        <taxon>Fabales</taxon>
        <taxon>Fabaceae</taxon>
        <taxon>Papilionoideae</taxon>
        <taxon>50 kb inversion clade</taxon>
        <taxon>NPAAA clade</taxon>
        <taxon>indigoferoid/millettioid clade</taxon>
        <taxon>Phaseoleae</taxon>
        <taxon>Flemingia</taxon>
    </lineage>
</organism>
<dbReference type="PANTHER" id="PTHR31207:SF38">
    <property type="entry name" value="PROLAMIN-LIKE PROTEIN"/>
    <property type="match status" value="1"/>
</dbReference>
<dbReference type="Proteomes" id="UP001603857">
    <property type="component" value="Unassembled WGS sequence"/>
</dbReference>
<accession>A0ABD1LVW0</accession>
<evidence type="ECO:0000313" key="4">
    <source>
        <dbReference type="Proteomes" id="UP001603857"/>
    </source>
</evidence>
<dbReference type="InterPro" id="IPR040220">
    <property type="entry name" value="DD11"/>
</dbReference>
<dbReference type="EMBL" id="JBGMDY010000007">
    <property type="protein sequence ID" value="KAL2327672.1"/>
    <property type="molecule type" value="Genomic_DNA"/>
</dbReference>
<name>A0ABD1LVW0_9FABA</name>
<feature type="domain" description="Prolamin-like" evidence="2">
    <location>
        <begin position="107"/>
        <end position="180"/>
    </location>
</feature>
<gene>
    <name evidence="3" type="ORF">Fmac_021099</name>
</gene>
<dbReference type="AlphaFoldDB" id="A0ABD1LVW0"/>
<feature type="domain" description="Prolamin-like" evidence="2">
    <location>
        <begin position="19"/>
        <end position="94"/>
    </location>
</feature>
<keyword evidence="1" id="KW-0732">Signal</keyword>